<dbReference type="OrthoDB" id="152596at2"/>
<dbReference type="Proteomes" id="UP000287352">
    <property type="component" value="Unassembled WGS sequence"/>
</dbReference>
<proteinExistence type="predicted"/>
<dbReference type="Pfam" id="PF10604">
    <property type="entry name" value="Polyketide_cyc2"/>
    <property type="match status" value="1"/>
</dbReference>
<sequence>MAEHSAAVIVKAPVHQVYTLFTHFNDFPKFMGFVKEVTYYDEQRSHWVVQLFKQYEWDAVNEDWQTDQQIGWRSTRGLRNSGRVKFHPLSANSTSVEVYIHYTPPSGPLGKLGETLGASAYLEAALKKDLEHFAQMVEQAPAGALDPMSSHYLFHTESAIGKGQLTEQQRAAMARDPMMAPEVLAERQARIKREEELRRQAEASRQSALQQRLALERQRQQEQQSILERERVRRLQEQRALAEERRRKESIPPDPRDRERYAAWAHGLGDKDGGRARFPRQPDPMSSRRANKPSVTDPPRSE</sequence>
<evidence type="ECO:0000313" key="3">
    <source>
        <dbReference type="EMBL" id="GCE13808.1"/>
    </source>
</evidence>
<accession>A0A402A3S3</accession>
<protein>
    <recommendedName>
        <fullName evidence="5">Coenzyme Q-binding protein COQ10 START domain-containing protein</fullName>
    </recommendedName>
</protein>
<organism evidence="3 4">
    <name type="scientific">Tengunoibacter tsumagoiensis</name>
    <dbReference type="NCBI Taxonomy" id="2014871"/>
    <lineage>
        <taxon>Bacteria</taxon>
        <taxon>Bacillati</taxon>
        <taxon>Chloroflexota</taxon>
        <taxon>Ktedonobacteria</taxon>
        <taxon>Ktedonobacterales</taxon>
        <taxon>Dictyobacteraceae</taxon>
        <taxon>Tengunoibacter</taxon>
    </lineage>
</organism>
<dbReference type="InterPro" id="IPR047137">
    <property type="entry name" value="ORF3"/>
</dbReference>
<evidence type="ECO:0000313" key="4">
    <source>
        <dbReference type="Proteomes" id="UP000287352"/>
    </source>
</evidence>
<dbReference type="CDD" id="cd07817">
    <property type="entry name" value="SRPBCC_8"/>
    <property type="match status" value="1"/>
</dbReference>
<dbReference type="EMBL" id="BIFR01000001">
    <property type="protein sequence ID" value="GCE13808.1"/>
    <property type="molecule type" value="Genomic_DNA"/>
</dbReference>
<keyword evidence="1" id="KW-0175">Coiled coil</keyword>
<comment type="caution">
    <text evidence="3">The sequence shown here is derived from an EMBL/GenBank/DDBJ whole genome shotgun (WGS) entry which is preliminary data.</text>
</comment>
<dbReference type="RefSeq" id="WP_126581305.1">
    <property type="nucleotide sequence ID" value="NZ_BIFR01000001.1"/>
</dbReference>
<evidence type="ECO:0008006" key="5">
    <source>
        <dbReference type="Google" id="ProtNLM"/>
    </source>
</evidence>
<dbReference type="PANTHER" id="PTHR33824">
    <property type="entry name" value="POLYKETIDE CYCLASE/DEHYDRASE AND LIPID TRANSPORT SUPERFAMILY PROTEIN"/>
    <property type="match status" value="1"/>
</dbReference>
<evidence type="ECO:0000256" key="1">
    <source>
        <dbReference type="SAM" id="Coils"/>
    </source>
</evidence>
<name>A0A402A3S3_9CHLR</name>
<dbReference type="InterPro" id="IPR023393">
    <property type="entry name" value="START-like_dom_sf"/>
</dbReference>
<feature type="coiled-coil region" evidence="1">
    <location>
        <begin position="184"/>
        <end position="230"/>
    </location>
</feature>
<reference evidence="4" key="1">
    <citation type="submission" date="2018-12" db="EMBL/GenBank/DDBJ databases">
        <title>Tengunoibacter tsumagoiensis gen. nov., sp. nov., Dictyobacter kobayashii sp. nov., D. alpinus sp. nov., and D. joshuensis sp. nov. and description of Dictyobacteraceae fam. nov. within the order Ktedonobacterales isolated from Tengu-no-mugimeshi.</title>
        <authorList>
            <person name="Wang C.M."/>
            <person name="Zheng Y."/>
            <person name="Sakai Y."/>
            <person name="Toyoda A."/>
            <person name="Minakuchi Y."/>
            <person name="Abe K."/>
            <person name="Yokota A."/>
            <person name="Yabe S."/>
        </authorList>
    </citation>
    <scope>NUCLEOTIDE SEQUENCE [LARGE SCALE GENOMIC DNA]</scope>
    <source>
        <strain evidence="4">Uno3</strain>
    </source>
</reference>
<dbReference type="SUPFAM" id="SSF55961">
    <property type="entry name" value="Bet v1-like"/>
    <property type="match status" value="1"/>
</dbReference>
<feature type="compositionally biased region" description="Basic and acidic residues" evidence="2">
    <location>
        <begin position="241"/>
        <end position="261"/>
    </location>
</feature>
<dbReference type="InterPro" id="IPR019587">
    <property type="entry name" value="Polyketide_cyclase/dehydratase"/>
</dbReference>
<dbReference type="Gene3D" id="3.30.530.20">
    <property type="match status" value="1"/>
</dbReference>
<evidence type="ECO:0000256" key="2">
    <source>
        <dbReference type="SAM" id="MobiDB-lite"/>
    </source>
</evidence>
<feature type="region of interest" description="Disordered" evidence="2">
    <location>
        <begin position="241"/>
        <end position="302"/>
    </location>
</feature>
<keyword evidence="4" id="KW-1185">Reference proteome</keyword>
<dbReference type="AlphaFoldDB" id="A0A402A3S3"/>
<gene>
    <name evidence="3" type="ORF">KTT_36670</name>
</gene>
<dbReference type="PANTHER" id="PTHR33824:SF7">
    <property type="entry name" value="POLYKETIDE CYCLASE_DEHYDRASE AND LIPID TRANSPORT SUPERFAMILY PROTEIN"/>
    <property type="match status" value="1"/>
</dbReference>